<dbReference type="EC" id="3.2.1.21" evidence="3"/>
<dbReference type="PANTHER" id="PTHR30620">
    <property type="entry name" value="PERIPLASMIC BETA-GLUCOSIDASE-RELATED"/>
    <property type="match status" value="1"/>
</dbReference>
<evidence type="ECO:0000256" key="5">
    <source>
        <dbReference type="ARBA" id="ARBA00022801"/>
    </source>
</evidence>
<dbReference type="PRINTS" id="PR00133">
    <property type="entry name" value="GLHYDRLASE3"/>
</dbReference>
<dbReference type="Gene3D" id="3.20.20.300">
    <property type="entry name" value="Glycoside hydrolase, family 3, N-terminal domain"/>
    <property type="match status" value="1"/>
</dbReference>
<dbReference type="InterPro" id="IPR036881">
    <property type="entry name" value="Glyco_hydro_3_C_sf"/>
</dbReference>
<dbReference type="Pfam" id="PF00933">
    <property type="entry name" value="Glyco_hydro_3"/>
    <property type="match status" value="1"/>
</dbReference>
<keyword evidence="6 7" id="KW-0326">Glycosidase</keyword>
<evidence type="ECO:0000313" key="9">
    <source>
        <dbReference type="EMBL" id="MFD1410300.1"/>
    </source>
</evidence>
<dbReference type="SMART" id="SM01217">
    <property type="entry name" value="Fn3_like"/>
    <property type="match status" value="1"/>
</dbReference>
<dbReference type="InterPro" id="IPR051915">
    <property type="entry name" value="Cellulose_Degrad_GH3"/>
</dbReference>
<dbReference type="Gene3D" id="3.40.50.1700">
    <property type="entry name" value="Glycoside hydrolase family 3 C-terminal domain"/>
    <property type="match status" value="1"/>
</dbReference>
<dbReference type="PANTHER" id="PTHR30620:SF16">
    <property type="entry name" value="LYSOSOMAL BETA GLUCOSIDASE"/>
    <property type="match status" value="1"/>
</dbReference>
<evidence type="ECO:0000256" key="2">
    <source>
        <dbReference type="ARBA" id="ARBA00005336"/>
    </source>
</evidence>
<name>A0ABW4BL52_9LACO</name>
<dbReference type="SUPFAM" id="SSF51445">
    <property type="entry name" value="(Trans)glycosidases"/>
    <property type="match status" value="1"/>
</dbReference>
<dbReference type="InterPro" id="IPR019800">
    <property type="entry name" value="Glyco_hydro_3_AS"/>
</dbReference>
<reference evidence="10" key="1">
    <citation type="journal article" date="2019" name="Int. J. Syst. Evol. Microbiol.">
        <title>The Global Catalogue of Microorganisms (GCM) 10K type strain sequencing project: providing services to taxonomists for standard genome sequencing and annotation.</title>
        <authorList>
            <consortium name="The Broad Institute Genomics Platform"/>
            <consortium name="The Broad Institute Genome Sequencing Center for Infectious Disease"/>
            <person name="Wu L."/>
            <person name="Ma J."/>
        </authorList>
    </citation>
    <scope>NUCLEOTIDE SEQUENCE [LARGE SCALE GENOMIC DNA]</scope>
    <source>
        <strain evidence="10">CCM 8937</strain>
    </source>
</reference>
<dbReference type="PROSITE" id="PS00775">
    <property type="entry name" value="GLYCOSYL_HYDROL_F3"/>
    <property type="match status" value="1"/>
</dbReference>
<comment type="similarity">
    <text evidence="2 7">Belongs to the glycosyl hydrolase 3 family.</text>
</comment>
<gene>
    <name evidence="9" type="ORF">ACFQ4R_01505</name>
</gene>
<comment type="catalytic activity">
    <reaction evidence="1">
        <text>Hydrolysis of terminal, non-reducing beta-D-glucosyl residues with release of beta-D-glucose.</text>
        <dbReference type="EC" id="3.2.1.21"/>
    </reaction>
</comment>
<evidence type="ECO:0000256" key="7">
    <source>
        <dbReference type="RuleBase" id="RU361161"/>
    </source>
</evidence>
<proteinExistence type="inferred from homology"/>
<keyword evidence="10" id="KW-1185">Reference proteome</keyword>
<dbReference type="Pfam" id="PF14310">
    <property type="entry name" value="Fn3-like"/>
    <property type="match status" value="1"/>
</dbReference>
<dbReference type="Pfam" id="PF01915">
    <property type="entry name" value="Glyco_hydro_3_C"/>
    <property type="match status" value="1"/>
</dbReference>
<evidence type="ECO:0000256" key="6">
    <source>
        <dbReference type="ARBA" id="ARBA00023295"/>
    </source>
</evidence>
<evidence type="ECO:0000256" key="3">
    <source>
        <dbReference type="ARBA" id="ARBA00012744"/>
    </source>
</evidence>
<keyword evidence="5 7" id="KW-0378">Hydrolase</keyword>
<dbReference type="InterPro" id="IPR001764">
    <property type="entry name" value="Glyco_hydro_3_N"/>
</dbReference>
<dbReference type="EMBL" id="JBHTOH010000014">
    <property type="protein sequence ID" value="MFD1410300.1"/>
    <property type="molecule type" value="Genomic_DNA"/>
</dbReference>
<dbReference type="InterPro" id="IPR013783">
    <property type="entry name" value="Ig-like_fold"/>
</dbReference>
<comment type="caution">
    <text evidence="9">The sequence shown here is derived from an EMBL/GenBank/DDBJ whole genome shotgun (WGS) entry which is preliminary data.</text>
</comment>
<protein>
    <recommendedName>
        <fullName evidence="3">beta-glucosidase</fullName>
        <ecNumber evidence="3">3.2.1.21</ecNumber>
    </recommendedName>
</protein>
<evidence type="ECO:0000259" key="8">
    <source>
        <dbReference type="SMART" id="SM01217"/>
    </source>
</evidence>
<evidence type="ECO:0000256" key="4">
    <source>
        <dbReference type="ARBA" id="ARBA00022729"/>
    </source>
</evidence>
<dbReference type="InterPro" id="IPR026891">
    <property type="entry name" value="Fn3-like"/>
</dbReference>
<evidence type="ECO:0000313" key="10">
    <source>
        <dbReference type="Proteomes" id="UP001597191"/>
    </source>
</evidence>
<dbReference type="SUPFAM" id="SSF52279">
    <property type="entry name" value="Beta-D-glucan exohydrolase, C-terminal domain"/>
    <property type="match status" value="1"/>
</dbReference>
<accession>A0ABW4BL52</accession>
<dbReference type="InterPro" id="IPR017853">
    <property type="entry name" value="GH"/>
</dbReference>
<dbReference type="GO" id="GO:0016787">
    <property type="term" value="F:hydrolase activity"/>
    <property type="evidence" value="ECO:0007669"/>
    <property type="project" value="UniProtKB-KW"/>
</dbReference>
<sequence>MSSEKVDQLMQAMTIAEKIGQLIQTTADVFPNGDAVVTGPMKSANMSAESVYTIGTVLGISGAKKVKQIQYDYLQHNRLKIPLIFMADVIHGYQTIFPIPLALGASFNPETMKIASQVAAQESAAGGIHVTFAPMVDLVRDPRWGRVMESTGEDPYLNSVMATASVQGFQGDSLDDHHVAACVKHFAAYGAAEAGREYNTVDVSEWRFKEQYLPAYQAAVDAQAALVMTSFNTLFGVPASANQHLMRDILRQEMAFNGVLISDWSAVAELINHGVAGDHQAAADLALKAGVDIDMMGYAYAKYLEKAADLDTTTAQLIDESARRVLELKDKLGLFTDPYRGLDDTREATEIKTTANLQAAQAAAEDSIVLLKNDRAVLPLVPETRAALIGPVADSGDILGSWSWQGDPAATETIKTALSAAMPNLTFAAGSDYRTSSVRDLKEAVALARQQDVIIAALGLPADESGEATSLANIQLPAEQLVLLRELAKLNKPIISVIVAGRPLDLTEVADLSTAILFAWFPGSKGAAALSRILLGEVNPSGKLPMTFPRSVGQVPIYYNEYRTGRPSTNPFGRDDIKYQSKYMDEVNAPLYPFGFGLSYADISVKAIELAQTTVTPADTLAVTVHLENQSTISGKTVIECYTHQQVGETVRPVKSLVAFEKVEIAGESLADFTIEIPCEHLASVHQDLHQAVDSGEYQLMVGLDSDHLITVPFTIE</sequence>
<feature type="domain" description="Fibronectin type III-like" evidence="8">
    <location>
        <begin position="637"/>
        <end position="706"/>
    </location>
</feature>
<dbReference type="RefSeq" id="WP_125646779.1">
    <property type="nucleotide sequence ID" value="NZ_JBHTOH010000014.1"/>
</dbReference>
<dbReference type="Proteomes" id="UP001597191">
    <property type="component" value="Unassembled WGS sequence"/>
</dbReference>
<dbReference type="InterPro" id="IPR036962">
    <property type="entry name" value="Glyco_hydro_3_N_sf"/>
</dbReference>
<dbReference type="InterPro" id="IPR002772">
    <property type="entry name" value="Glyco_hydro_3_C"/>
</dbReference>
<evidence type="ECO:0000256" key="1">
    <source>
        <dbReference type="ARBA" id="ARBA00000448"/>
    </source>
</evidence>
<dbReference type="Gene3D" id="2.60.40.10">
    <property type="entry name" value="Immunoglobulins"/>
    <property type="match status" value="1"/>
</dbReference>
<organism evidence="9 10">
    <name type="scientific">Lapidilactobacillus gannanensis</name>
    <dbReference type="NCBI Taxonomy" id="2486002"/>
    <lineage>
        <taxon>Bacteria</taxon>
        <taxon>Bacillati</taxon>
        <taxon>Bacillota</taxon>
        <taxon>Bacilli</taxon>
        <taxon>Lactobacillales</taxon>
        <taxon>Lactobacillaceae</taxon>
        <taxon>Lapidilactobacillus</taxon>
    </lineage>
</organism>
<keyword evidence="4" id="KW-0732">Signal</keyword>